<feature type="region of interest" description="Disordered" evidence="12">
    <location>
        <begin position="375"/>
        <end position="445"/>
    </location>
</feature>
<dbReference type="Proteomes" id="UP000749559">
    <property type="component" value="Unassembled WGS sequence"/>
</dbReference>
<gene>
    <name evidence="13" type="ORF">OFUS_LOCUS12340</name>
</gene>
<dbReference type="Pfam" id="PF00147">
    <property type="entry name" value="Fibrinogen_C"/>
    <property type="match status" value="1"/>
</dbReference>
<feature type="compositionally biased region" description="Low complexity" evidence="12">
    <location>
        <begin position="382"/>
        <end position="400"/>
    </location>
</feature>
<evidence type="ECO:0000256" key="10">
    <source>
        <dbReference type="ARBA" id="ARBA00023242"/>
    </source>
</evidence>
<evidence type="ECO:0000256" key="9">
    <source>
        <dbReference type="ARBA" id="ARBA00023163"/>
    </source>
</evidence>
<dbReference type="PROSITE" id="PS51184">
    <property type="entry name" value="JMJC"/>
    <property type="match status" value="1"/>
</dbReference>
<sequence length="617" mass="71552">VRFRDTCFLSCFVHFHEKAFPRLNSNRNRIVNRTYTKQGTTEMDHRSERRIQDTKQKARPELKEKEDWVRLDYYHTFNTSRSSVKDNVDRIDARRVSYEEFVVKYESLYKPVVITHVQDGWAAQKKWTVQRLAKKYRNQKFKCGEDDDGYSVKLKMKYYCEYLQTTHDDSPLYIFDSSYGDHPKRKKLLEDYDLPGYFTDDLFKYVGERRRPPYRWFVMGPARSGTGIHIDPLGTSAWNALVQGHKRWCLFPTEASKEILKVPSGQGWKNRDEAVSWFTHVYPKTQLPDWPKKFIPLEILQGPGETVFVPGGWWHVVVNLDDTIAVTQNFASVTNFPIVWHKTVRGRPKLSKKWYKVLKKVRPELADVADSVDLSKSTGVNSDSSSDSSSSSSSSDSSDSSDSEYSNMDASRKRKRAISRSPNGSRHRARPHSHSPSRSISLTPKNSRQREDFICIMQRRCYKCVKGYKVLHKLSQYYLKPRHLTVMTGFHAIQKMSMIECKHLKMKIKTALGMIVILHREYEGTASDSLEYQNNQSFSTKDQDHDGTNSAFDCAKHHKGPFWYNGCADSALFGVYKDGGQCESYATCVLWRLWPEVIGSPTNNWYSFSCTNDDPTD</sequence>
<dbReference type="AlphaFoldDB" id="A0A8J1XWN6"/>
<feature type="compositionally biased region" description="Basic residues" evidence="12">
    <location>
        <begin position="425"/>
        <end position="435"/>
    </location>
</feature>
<keyword evidence="3" id="KW-0479">Metal-binding</keyword>
<dbReference type="SMART" id="SM00558">
    <property type="entry name" value="JmjC"/>
    <property type="match status" value="1"/>
</dbReference>
<evidence type="ECO:0000256" key="5">
    <source>
        <dbReference type="ARBA" id="ARBA00022964"/>
    </source>
</evidence>
<dbReference type="GO" id="GO:0046872">
    <property type="term" value="F:metal ion binding"/>
    <property type="evidence" value="ECO:0007669"/>
    <property type="project" value="UniProtKB-KW"/>
</dbReference>
<feature type="non-terminal residue" evidence="13">
    <location>
        <position position="1"/>
    </location>
</feature>
<dbReference type="SUPFAM" id="SSF51197">
    <property type="entry name" value="Clavaminate synthase-like"/>
    <property type="match status" value="1"/>
</dbReference>
<name>A0A8J1XWN6_OWEFU</name>
<dbReference type="OrthoDB" id="424465at2759"/>
<dbReference type="PANTHER" id="PTHR12480:SF32">
    <property type="entry name" value="BIFUNCTIONAL ARGININE DEMETHYLASE AND LYSYL-HYDROXYLASE JMJD6"/>
    <property type="match status" value="1"/>
</dbReference>
<reference evidence="13" key="1">
    <citation type="submission" date="2022-03" db="EMBL/GenBank/DDBJ databases">
        <authorList>
            <person name="Martin C."/>
        </authorList>
    </citation>
    <scope>NUCLEOTIDE SEQUENCE</scope>
</reference>
<proteinExistence type="inferred from homology"/>
<evidence type="ECO:0000256" key="8">
    <source>
        <dbReference type="ARBA" id="ARBA00023015"/>
    </source>
</evidence>
<dbReference type="EMBL" id="CAIIXF020000006">
    <property type="protein sequence ID" value="CAH1786442.1"/>
    <property type="molecule type" value="Genomic_DNA"/>
</dbReference>
<keyword evidence="5" id="KW-0223">Dioxygenase</keyword>
<accession>A0A8J1XWN6</accession>
<evidence type="ECO:0000313" key="13">
    <source>
        <dbReference type="EMBL" id="CAH1786442.1"/>
    </source>
</evidence>
<evidence type="ECO:0000256" key="12">
    <source>
        <dbReference type="SAM" id="MobiDB-lite"/>
    </source>
</evidence>
<dbReference type="GO" id="GO:0006909">
    <property type="term" value="P:phagocytosis"/>
    <property type="evidence" value="ECO:0007669"/>
    <property type="project" value="TreeGrafter"/>
</dbReference>
<dbReference type="FunFam" id="1.20.1280.270:FF:000001">
    <property type="entry name" value="Bifunctional arginine demethylase and lysyl-hydroxylase JMJD6"/>
    <property type="match status" value="1"/>
</dbReference>
<dbReference type="PANTHER" id="PTHR12480">
    <property type="entry name" value="ARGININE DEMETHYLASE AND LYSYL-HYDROXYLASE JMJD"/>
    <property type="match status" value="1"/>
</dbReference>
<dbReference type="GO" id="GO:0005634">
    <property type="term" value="C:nucleus"/>
    <property type="evidence" value="ECO:0007669"/>
    <property type="project" value="UniProtKB-SubCell"/>
</dbReference>
<keyword evidence="9" id="KW-0804">Transcription</keyword>
<evidence type="ECO:0000256" key="2">
    <source>
        <dbReference type="ARBA" id="ARBA00004123"/>
    </source>
</evidence>
<evidence type="ECO:0000256" key="6">
    <source>
        <dbReference type="ARBA" id="ARBA00023002"/>
    </source>
</evidence>
<evidence type="ECO:0000256" key="11">
    <source>
        <dbReference type="ARBA" id="ARBA00038068"/>
    </source>
</evidence>
<dbReference type="SMART" id="SM00186">
    <property type="entry name" value="FBG"/>
    <property type="match status" value="1"/>
</dbReference>
<protein>
    <submittedName>
        <fullName evidence="13">Uncharacterized protein</fullName>
    </submittedName>
</protein>
<keyword evidence="7" id="KW-0408">Iron</keyword>
<keyword evidence="10" id="KW-0539">Nucleus</keyword>
<dbReference type="InterPro" id="IPR003347">
    <property type="entry name" value="JmjC_dom"/>
</dbReference>
<evidence type="ECO:0000256" key="7">
    <source>
        <dbReference type="ARBA" id="ARBA00023004"/>
    </source>
</evidence>
<dbReference type="PROSITE" id="PS51406">
    <property type="entry name" value="FIBRINOGEN_C_2"/>
    <property type="match status" value="1"/>
</dbReference>
<evidence type="ECO:0000256" key="3">
    <source>
        <dbReference type="ARBA" id="ARBA00022723"/>
    </source>
</evidence>
<comment type="similarity">
    <text evidence="11">Belongs to the JMJD6 family.</text>
</comment>
<feature type="region of interest" description="Disordered" evidence="12">
    <location>
        <begin position="37"/>
        <end position="59"/>
    </location>
</feature>
<feature type="compositionally biased region" description="Basic and acidic residues" evidence="12">
    <location>
        <begin position="42"/>
        <end position="59"/>
    </location>
</feature>
<dbReference type="Gene3D" id="2.60.120.650">
    <property type="entry name" value="Cupin"/>
    <property type="match status" value="1"/>
</dbReference>
<dbReference type="Gene3D" id="4.10.530.10">
    <property type="entry name" value="Gamma-fibrinogen Carboxyl Terminal Fragment, domain 2"/>
    <property type="match status" value="1"/>
</dbReference>
<dbReference type="Pfam" id="PF02373">
    <property type="entry name" value="JmjC"/>
    <property type="match status" value="1"/>
</dbReference>
<comment type="cofactor">
    <cofactor evidence="1">
        <name>Fe(2+)</name>
        <dbReference type="ChEBI" id="CHEBI:29033"/>
    </cofactor>
</comment>
<evidence type="ECO:0000313" key="14">
    <source>
        <dbReference type="Proteomes" id="UP000749559"/>
    </source>
</evidence>
<organism evidence="13 14">
    <name type="scientific">Owenia fusiformis</name>
    <name type="common">Polychaete worm</name>
    <dbReference type="NCBI Taxonomy" id="6347"/>
    <lineage>
        <taxon>Eukaryota</taxon>
        <taxon>Metazoa</taxon>
        <taxon>Spiralia</taxon>
        <taxon>Lophotrochozoa</taxon>
        <taxon>Annelida</taxon>
        <taxon>Polychaeta</taxon>
        <taxon>Sedentaria</taxon>
        <taxon>Canalipalpata</taxon>
        <taxon>Sabellida</taxon>
        <taxon>Oweniida</taxon>
        <taxon>Oweniidae</taxon>
        <taxon>Owenia</taxon>
    </lineage>
</organism>
<evidence type="ECO:0000256" key="1">
    <source>
        <dbReference type="ARBA" id="ARBA00001954"/>
    </source>
</evidence>
<comment type="subcellular location">
    <subcellularLocation>
        <location evidence="2">Nucleus</location>
    </subcellularLocation>
</comment>
<dbReference type="InterPro" id="IPR050910">
    <property type="entry name" value="JMJD6_ArgDemeth/LysHydrox"/>
</dbReference>
<keyword evidence="8" id="KW-0805">Transcription regulation</keyword>
<dbReference type="SUPFAM" id="SSF56496">
    <property type="entry name" value="Fibrinogen C-terminal domain-like"/>
    <property type="match status" value="1"/>
</dbReference>
<dbReference type="FunFam" id="2.60.120.650:FF:000010">
    <property type="entry name" value="bifunctional arginine demethylase and lysyl-hydroxylase JMJD6 isoform X2"/>
    <property type="match status" value="1"/>
</dbReference>
<dbReference type="Gene3D" id="1.20.1280.270">
    <property type="match status" value="1"/>
</dbReference>
<evidence type="ECO:0000256" key="4">
    <source>
        <dbReference type="ARBA" id="ARBA00022853"/>
    </source>
</evidence>
<dbReference type="InterPro" id="IPR002181">
    <property type="entry name" value="Fibrinogen_a/b/g_C_dom"/>
</dbReference>
<dbReference type="GO" id="GO:0033749">
    <property type="term" value="F:histone H4R3 demethylase activity"/>
    <property type="evidence" value="ECO:0007669"/>
    <property type="project" value="TreeGrafter"/>
</dbReference>
<comment type="caution">
    <text evidence="13">The sequence shown here is derived from an EMBL/GenBank/DDBJ whole genome shotgun (WGS) entry which is preliminary data.</text>
</comment>
<keyword evidence="6" id="KW-0560">Oxidoreductase</keyword>
<dbReference type="GO" id="GO:0005737">
    <property type="term" value="C:cytoplasm"/>
    <property type="evidence" value="ECO:0007669"/>
    <property type="project" value="TreeGrafter"/>
</dbReference>
<dbReference type="GO" id="GO:0106140">
    <property type="term" value="F:P-TEFb complex binding"/>
    <property type="evidence" value="ECO:0007669"/>
    <property type="project" value="TreeGrafter"/>
</dbReference>
<keyword evidence="4" id="KW-0156">Chromatin regulator</keyword>
<dbReference type="InterPro" id="IPR036056">
    <property type="entry name" value="Fibrinogen-like_C"/>
</dbReference>
<keyword evidence="14" id="KW-1185">Reference proteome</keyword>